<evidence type="ECO:0008006" key="2">
    <source>
        <dbReference type="Google" id="ProtNLM"/>
    </source>
</evidence>
<evidence type="ECO:0000313" key="1">
    <source>
        <dbReference type="EMBL" id="KAL0439030.1"/>
    </source>
</evidence>
<accession>A0AAW2WB90</accession>
<dbReference type="SUPFAM" id="SSF56672">
    <property type="entry name" value="DNA/RNA polymerases"/>
    <property type="match status" value="1"/>
</dbReference>
<dbReference type="AlphaFoldDB" id="A0AAW2WB90"/>
<proteinExistence type="predicted"/>
<comment type="caution">
    <text evidence="1">The sequence shown here is derived from an EMBL/GenBank/DDBJ whole genome shotgun (WGS) entry which is preliminary data.</text>
</comment>
<dbReference type="InterPro" id="IPR043502">
    <property type="entry name" value="DNA/RNA_pol_sf"/>
</dbReference>
<reference evidence="1" key="1">
    <citation type="submission" date="2020-06" db="EMBL/GenBank/DDBJ databases">
        <authorList>
            <person name="Li T."/>
            <person name="Hu X."/>
            <person name="Zhang T."/>
            <person name="Song X."/>
            <person name="Zhang H."/>
            <person name="Dai N."/>
            <person name="Sheng W."/>
            <person name="Hou X."/>
            <person name="Wei L."/>
        </authorList>
    </citation>
    <scope>NUCLEOTIDE SEQUENCE</scope>
    <source>
        <strain evidence="1">KEN1</strain>
        <tissue evidence="1">Leaf</tissue>
    </source>
</reference>
<dbReference type="Gene3D" id="3.30.70.270">
    <property type="match status" value="1"/>
</dbReference>
<protein>
    <recommendedName>
        <fullName evidence="2">Reverse transcriptase</fullName>
    </recommendedName>
</protein>
<dbReference type="EMBL" id="JACGWN010000008">
    <property type="protein sequence ID" value="KAL0439030.1"/>
    <property type="molecule type" value="Genomic_DNA"/>
</dbReference>
<organism evidence="1">
    <name type="scientific">Sesamum latifolium</name>
    <dbReference type="NCBI Taxonomy" id="2727402"/>
    <lineage>
        <taxon>Eukaryota</taxon>
        <taxon>Viridiplantae</taxon>
        <taxon>Streptophyta</taxon>
        <taxon>Embryophyta</taxon>
        <taxon>Tracheophyta</taxon>
        <taxon>Spermatophyta</taxon>
        <taxon>Magnoliopsida</taxon>
        <taxon>eudicotyledons</taxon>
        <taxon>Gunneridae</taxon>
        <taxon>Pentapetalae</taxon>
        <taxon>asterids</taxon>
        <taxon>lamiids</taxon>
        <taxon>Lamiales</taxon>
        <taxon>Pedaliaceae</taxon>
        <taxon>Sesamum</taxon>
    </lineage>
</organism>
<gene>
    <name evidence="1" type="ORF">Slati_2386000</name>
</gene>
<reference evidence="1" key="2">
    <citation type="journal article" date="2024" name="Plant">
        <title>Genomic evolution and insights into agronomic trait innovations of Sesamum species.</title>
        <authorList>
            <person name="Miao H."/>
            <person name="Wang L."/>
            <person name="Qu L."/>
            <person name="Liu H."/>
            <person name="Sun Y."/>
            <person name="Le M."/>
            <person name="Wang Q."/>
            <person name="Wei S."/>
            <person name="Zheng Y."/>
            <person name="Lin W."/>
            <person name="Duan Y."/>
            <person name="Cao H."/>
            <person name="Xiong S."/>
            <person name="Wang X."/>
            <person name="Wei L."/>
            <person name="Li C."/>
            <person name="Ma Q."/>
            <person name="Ju M."/>
            <person name="Zhao R."/>
            <person name="Li G."/>
            <person name="Mu C."/>
            <person name="Tian Q."/>
            <person name="Mei H."/>
            <person name="Zhang T."/>
            <person name="Gao T."/>
            <person name="Zhang H."/>
        </authorList>
    </citation>
    <scope>NUCLEOTIDE SEQUENCE</scope>
    <source>
        <strain evidence="1">KEN1</strain>
    </source>
</reference>
<dbReference type="InterPro" id="IPR043128">
    <property type="entry name" value="Rev_trsase/Diguanyl_cyclase"/>
</dbReference>
<name>A0AAW2WB90_9LAMI</name>
<sequence length="91" mass="10428">MCIRSMGRTVPRIHGNQRGIEANPLKINAILNMKAPCNINELQPLTRRIAALNRLISNYAENSLPFFKTLRKAKNFSWDLDGRHAVEELKK</sequence>